<dbReference type="EMBL" id="BBZA01000218">
    <property type="protein sequence ID" value="GAP63989.1"/>
    <property type="molecule type" value="Genomic_DNA"/>
</dbReference>
<sequence>MQGGATMHETKTYTLDDLLPGARVAVGQCLNVGAHDRVYIITDRDTLLIGEALAEAARERGAAAVRTVLLEDFGQRPFTDLPEGFIEAIVDFAPTVTFYAAQAQPGEIAFRIKMGGELRQRLNVRHGHMIGITPDLMVSGMLADYEEVAALTMRVYERVKDAREIRVTNADGTDFTVQLAPGELRWIPCTGLYHTPGDWGNLPEGELFTSPATANGILTANLLGDHFSEKYGLLDEPVRFTVQNGEVVRVEHPNSAIAEDVWTYLNSAENGRRVGEFAIGTNTALTELTGNLLQDEKYPGVHVAFGNPYPDLTGAQWSSRVHVDVIPLRVNIFVDGVQIMKEGQFLFEEI</sequence>
<reference evidence="2 3" key="1">
    <citation type="journal article" date="2015" name="Genome Announc.">
        <title>Draft Genome Sequence of a Heterotrophic Facultative Anaerobic Thermophilic Bacterium, Ardenticatena maritima Strain 110ST.</title>
        <authorList>
            <person name="Kawaichi S."/>
            <person name="Yoshida T."/>
            <person name="Sako Y."/>
            <person name="Nakamura R."/>
        </authorList>
    </citation>
    <scope>NUCLEOTIDE SEQUENCE [LARGE SCALE GENOMIC DNA]</scope>
    <source>
        <strain evidence="2 3">110S</strain>
    </source>
</reference>
<dbReference type="PANTHER" id="PTHR34448:SF1">
    <property type="entry name" value="BLL6088 PROTEIN"/>
    <property type="match status" value="1"/>
</dbReference>
<dbReference type="GO" id="GO:0046872">
    <property type="term" value="F:metal ion binding"/>
    <property type="evidence" value="ECO:0007669"/>
    <property type="project" value="UniProtKB-KW"/>
</dbReference>
<accession>A0A0M8KAV7</accession>
<dbReference type="PANTHER" id="PTHR34448">
    <property type="entry name" value="AMINOPEPTIDASE"/>
    <property type="match status" value="1"/>
</dbReference>
<name>A0A0M8KAV7_9CHLR</name>
<keyword evidence="3" id="KW-1185">Reference proteome</keyword>
<evidence type="ECO:0000313" key="3">
    <source>
        <dbReference type="Proteomes" id="UP000037784"/>
    </source>
</evidence>
<dbReference type="GO" id="GO:0004177">
    <property type="term" value="F:aminopeptidase activity"/>
    <property type="evidence" value="ECO:0007669"/>
    <property type="project" value="InterPro"/>
</dbReference>
<dbReference type="InParanoid" id="A0A0M8KAV7"/>
<gene>
    <name evidence="2" type="ORF">ARMA_2412</name>
</gene>
<dbReference type="InterPro" id="IPR052170">
    <property type="entry name" value="M29_Exopeptidase"/>
</dbReference>
<evidence type="ECO:0008006" key="4">
    <source>
        <dbReference type="Google" id="ProtNLM"/>
    </source>
</evidence>
<organism evidence="2 3">
    <name type="scientific">Ardenticatena maritima</name>
    <dbReference type="NCBI Taxonomy" id="872965"/>
    <lineage>
        <taxon>Bacteria</taxon>
        <taxon>Bacillati</taxon>
        <taxon>Chloroflexota</taxon>
        <taxon>Ardenticatenia</taxon>
        <taxon>Ardenticatenales</taxon>
        <taxon>Ardenticatenaceae</taxon>
        <taxon>Ardenticatena</taxon>
    </lineage>
</organism>
<comment type="caution">
    <text evidence="2">The sequence shown here is derived from an EMBL/GenBank/DDBJ whole genome shotgun (WGS) entry which is preliminary data.</text>
</comment>
<dbReference type="Proteomes" id="UP000037784">
    <property type="component" value="Unassembled WGS sequence"/>
</dbReference>
<evidence type="ECO:0000313" key="2">
    <source>
        <dbReference type="EMBL" id="GAP63989.1"/>
    </source>
</evidence>
<proteinExistence type="predicted"/>
<dbReference type="GO" id="GO:0006508">
    <property type="term" value="P:proteolysis"/>
    <property type="evidence" value="ECO:0007669"/>
    <property type="project" value="InterPro"/>
</dbReference>
<evidence type="ECO:0000256" key="1">
    <source>
        <dbReference type="ARBA" id="ARBA00022723"/>
    </source>
</evidence>
<reference evidence="3" key="2">
    <citation type="submission" date="2015-08" db="EMBL/GenBank/DDBJ databases">
        <title>Draft Genome Sequence of a Heterotrophic Facultative Anaerobic Bacterium Ardenticatena maritima Strain 110S.</title>
        <authorList>
            <person name="Kawaichi S."/>
            <person name="Yoshida T."/>
            <person name="Sako Y."/>
            <person name="Nakamura R."/>
        </authorList>
    </citation>
    <scope>NUCLEOTIDE SEQUENCE [LARGE SCALE GENOMIC DNA]</scope>
    <source>
        <strain evidence="3">110S</strain>
    </source>
</reference>
<dbReference type="STRING" id="872965.SE16_15155"/>
<keyword evidence="1" id="KW-0479">Metal-binding</keyword>
<dbReference type="Pfam" id="PF02073">
    <property type="entry name" value="Peptidase_M29"/>
    <property type="match status" value="1"/>
</dbReference>
<dbReference type="AlphaFoldDB" id="A0A0M8KAV7"/>
<protein>
    <recommendedName>
        <fullName evidence="4">Aminopeptidase</fullName>
    </recommendedName>
</protein>
<dbReference type="SUPFAM" id="SSF144052">
    <property type="entry name" value="Thermophilic metalloprotease-like"/>
    <property type="match status" value="1"/>
</dbReference>
<dbReference type="InterPro" id="IPR000787">
    <property type="entry name" value="Peptidase_M29"/>
</dbReference>